<dbReference type="Gene3D" id="1.20.1250.20">
    <property type="entry name" value="MFS general substrate transporter like domains"/>
    <property type="match status" value="1"/>
</dbReference>
<sequence length="329" mass="37358">MGLTRSGMTLPRWEHPVTSGNSGSNVRKSYNSEAIATWPSVFDNPDTAKEYQPGADWQNLHRFDPSARWTWGEEHQLIRKIDLWIMVFICFMFAALELDRSNLQQALTDNVLNDLGTNTNDLQPRKYRFCLSFLCAELPSQRVSTWVGPDRWIPTQMVLWSAVAMGQYGLQGKNTFLVCRALIGILQGGFIPDVILYPSYFYKHQELSLRLGFFWTVMNIADIIARASWLLDYCTCVAFKDDQTGAGYFCSSLKGLITLLMGLSAYVLMPHGPCQTANWSRDKSGWFSPRETVMANRVIRDDPNTTGTNERWLPCGTESTDLTSETPME</sequence>
<dbReference type="GO" id="GO:0016020">
    <property type="term" value="C:membrane"/>
    <property type="evidence" value="ECO:0007669"/>
    <property type="project" value="UniProtKB-SubCell"/>
</dbReference>
<dbReference type="PANTHER" id="PTHR43791">
    <property type="entry name" value="PERMEASE-RELATED"/>
    <property type="match status" value="1"/>
</dbReference>
<dbReference type="SUPFAM" id="SSF103473">
    <property type="entry name" value="MFS general substrate transporter"/>
    <property type="match status" value="1"/>
</dbReference>
<keyword evidence="5" id="KW-0472">Membrane</keyword>
<dbReference type="RefSeq" id="XP_056475860.1">
    <property type="nucleotide sequence ID" value="XM_056615503.1"/>
</dbReference>
<evidence type="ECO:0000256" key="4">
    <source>
        <dbReference type="ARBA" id="ARBA00022989"/>
    </source>
</evidence>
<keyword evidence="3" id="KW-0812">Transmembrane</keyword>
<comment type="caution">
    <text evidence="7">The sequence shown here is derived from an EMBL/GenBank/DDBJ whole genome shotgun (WGS) entry which is preliminary data.</text>
</comment>
<dbReference type="AlphaFoldDB" id="A0A9W9KDI1"/>
<accession>A0A9W9KDI1</accession>
<protein>
    <submittedName>
        <fullName evidence="7">Uncharacterized protein</fullName>
    </submittedName>
</protein>
<dbReference type="OrthoDB" id="1935484at2759"/>
<dbReference type="PANTHER" id="PTHR43791:SF65">
    <property type="entry name" value="MAJOR FACILITATOR SUPERFAMILY (MFS) PROFILE DOMAIN-CONTAINING PROTEIN-RELATED"/>
    <property type="match status" value="1"/>
</dbReference>
<feature type="region of interest" description="Disordered" evidence="6">
    <location>
        <begin position="1"/>
        <end position="25"/>
    </location>
</feature>
<dbReference type="EMBL" id="JAPQKI010000004">
    <property type="protein sequence ID" value="KAJ5102480.1"/>
    <property type="molecule type" value="Genomic_DNA"/>
</dbReference>
<reference evidence="7" key="2">
    <citation type="journal article" date="2023" name="IMA Fungus">
        <title>Comparative genomic study of the Penicillium genus elucidates a diverse pangenome and 15 lateral gene transfer events.</title>
        <authorList>
            <person name="Petersen C."/>
            <person name="Sorensen T."/>
            <person name="Nielsen M.R."/>
            <person name="Sondergaard T.E."/>
            <person name="Sorensen J.L."/>
            <person name="Fitzpatrick D.A."/>
            <person name="Frisvad J.C."/>
            <person name="Nielsen K.L."/>
        </authorList>
    </citation>
    <scope>NUCLEOTIDE SEQUENCE</scope>
    <source>
        <strain evidence="7">IBT 30761</strain>
    </source>
</reference>
<evidence type="ECO:0000256" key="5">
    <source>
        <dbReference type="ARBA" id="ARBA00023136"/>
    </source>
</evidence>
<evidence type="ECO:0000256" key="1">
    <source>
        <dbReference type="ARBA" id="ARBA00004141"/>
    </source>
</evidence>
<reference evidence="7" key="1">
    <citation type="submission" date="2022-11" db="EMBL/GenBank/DDBJ databases">
        <authorList>
            <person name="Petersen C."/>
        </authorList>
    </citation>
    <scope>NUCLEOTIDE SEQUENCE</scope>
    <source>
        <strain evidence="7">IBT 30761</strain>
    </source>
</reference>
<comment type="subcellular location">
    <subcellularLocation>
        <location evidence="1">Membrane</location>
        <topology evidence="1">Multi-pass membrane protein</topology>
    </subcellularLocation>
</comment>
<gene>
    <name evidence="7" type="ORF">N7532_003009</name>
</gene>
<dbReference type="GO" id="GO:0022857">
    <property type="term" value="F:transmembrane transporter activity"/>
    <property type="evidence" value="ECO:0007669"/>
    <property type="project" value="TreeGrafter"/>
</dbReference>
<evidence type="ECO:0000313" key="7">
    <source>
        <dbReference type="EMBL" id="KAJ5102480.1"/>
    </source>
</evidence>
<dbReference type="FunFam" id="1.20.1250.20:FF:000106">
    <property type="entry name" value="MFS transporter, putative"/>
    <property type="match status" value="1"/>
</dbReference>
<evidence type="ECO:0000256" key="3">
    <source>
        <dbReference type="ARBA" id="ARBA00022692"/>
    </source>
</evidence>
<organism evidence="7 8">
    <name type="scientific">Penicillium argentinense</name>
    <dbReference type="NCBI Taxonomy" id="1131581"/>
    <lineage>
        <taxon>Eukaryota</taxon>
        <taxon>Fungi</taxon>
        <taxon>Dikarya</taxon>
        <taxon>Ascomycota</taxon>
        <taxon>Pezizomycotina</taxon>
        <taxon>Eurotiomycetes</taxon>
        <taxon>Eurotiomycetidae</taxon>
        <taxon>Eurotiales</taxon>
        <taxon>Aspergillaceae</taxon>
        <taxon>Penicillium</taxon>
    </lineage>
</organism>
<proteinExistence type="predicted"/>
<name>A0A9W9KDI1_9EURO</name>
<dbReference type="GeneID" id="81354482"/>
<keyword evidence="8" id="KW-1185">Reference proteome</keyword>
<evidence type="ECO:0000256" key="2">
    <source>
        <dbReference type="ARBA" id="ARBA00022448"/>
    </source>
</evidence>
<feature type="compositionally biased region" description="Polar residues" evidence="6">
    <location>
        <begin position="317"/>
        <end position="329"/>
    </location>
</feature>
<feature type="region of interest" description="Disordered" evidence="6">
    <location>
        <begin position="300"/>
        <end position="329"/>
    </location>
</feature>
<dbReference type="Proteomes" id="UP001149074">
    <property type="component" value="Unassembled WGS sequence"/>
</dbReference>
<keyword evidence="4" id="KW-1133">Transmembrane helix</keyword>
<evidence type="ECO:0000256" key="6">
    <source>
        <dbReference type="SAM" id="MobiDB-lite"/>
    </source>
</evidence>
<dbReference type="InterPro" id="IPR036259">
    <property type="entry name" value="MFS_trans_sf"/>
</dbReference>
<evidence type="ECO:0000313" key="8">
    <source>
        <dbReference type="Proteomes" id="UP001149074"/>
    </source>
</evidence>
<keyword evidence="2" id="KW-0813">Transport</keyword>